<dbReference type="PANTHER" id="PTHR24321:SF8">
    <property type="entry name" value="ESTRADIOL 17-BETA-DEHYDROGENASE 8-RELATED"/>
    <property type="match status" value="1"/>
</dbReference>
<protein>
    <submittedName>
        <fullName evidence="5">NAD(P)-binding protein</fullName>
    </submittedName>
</protein>
<evidence type="ECO:0000313" key="5">
    <source>
        <dbReference type="EMBL" id="KAF2006151.1"/>
    </source>
</evidence>
<organism evidence="5 6">
    <name type="scientific">Amniculicola lignicola CBS 123094</name>
    <dbReference type="NCBI Taxonomy" id="1392246"/>
    <lineage>
        <taxon>Eukaryota</taxon>
        <taxon>Fungi</taxon>
        <taxon>Dikarya</taxon>
        <taxon>Ascomycota</taxon>
        <taxon>Pezizomycotina</taxon>
        <taxon>Dothideomycetes</taxon>
        <taxon>Pleosporomycetidae</taxon>
        <taxon>Pleosporales</taxon>
        <taxon>Amniculicolaceae</taxon>
        <taxon>Amniculicola</taxon>
    </lineage>
</organism>
<dbReference type="PRINTS" id="PR00081">
    <property type="entry name" value="GDHRDH"/>
</dbReference>
<accession>A0A6A5X0P6</accession>
<dbReference type="AlphaFoldDB" id="A0A6A5X0P6"/>
<name>A0A6A5X0P6_9PLEO</name>
<keyword evidence="6" id="KW-1185">Reference proteome</keyword>
<dbReference type="FunFam" id="3.40.50.720:FF:000084">
    <property type="entry name" value="Short-chain dehydrogenase reductase"/>
    <property type="match status" value="1"/>
</dbReference>
<sequence length="262" mass="27607">MSQFVRKVVIITGCSSGIGKATTLHFLSQSAEVFGIDISPFNHTLEPSHATSFSFHQANLTEPQACDVAVQACKAKNGDKIDVLVNCAGVMDAFSSVDTLKDDEWDRVMSVNLTVPVKLMRAVLPSMKEAKGGAIVNVCSRASVSGASAGVAYTASKHGLLGATKNVAWRFHNEGIRCNAVLPGGVHTNMATSIQQENFDVAAFASYSPVIQLHIPNGPDGQLTLPTITVDDVAKAIAFLASDDARHISGAALPVDNAWSSI</sequence>
<proteinExistence type="inferred from homology"/>
<dbReference type="Pfam" id="PF00106">
    <property type="entry name" value="adh_short"/>
    <property type="match status" value="1"/>
</dbReference>
<keyword evidence="3" id="KW-0560">Oxidoreductase</keyword>
<dbReference type="Gene3D" id="3.40.50.720">
    <property type="entry name" value="NAD(P)-binding Rossmann-like Domain"/>
    <property type="match status" value="1"/>
</dbReference>
<dbReference type="CDD" id="cd05233">
    <property type="entry name" value="SDR_c"/>
    <property type="match status" value="1"/>
</dbReference>
<reference evidence="5" key="1">
    <citation type="journal article" date="2020" name="Stud. Mycol.">
        <title>101 Dothideomycetes genomes: a test case for predicting lifestyles and emergence of pathogens.</title>
        <authorList>
            <person name="Haridas S."/>
            <person name="Albert R."/>
            <person name="Binder M."/>
            <person name="Bloem J."/>
            <person name="Labutti K."/>
            <person name="Salamov A."/>
            <person name="Andreopoulos B."/>
            <person name="Baker S."/>
            <person name="Barry K."/>
            <person name="Bills G."/>
            <person name="Bluhm B."/>
            <person name="Cannon C."/>
            <person name="Castanera R."/>
            <person name="Culley D."/>
            <person name="Daum C."/>
            <person name="Ezra D."/>
            <person name="Gonzalez J."/>
            <person name="Henrissat B."/>
            <person name="Kuo A."/>
            <person name="Liang C."/>
            <person name="Lipzen A."/>
            <person name="Lutzoni F."/>
            <person name="Magnuson J."/>
            <person name="Mondo S."/>
            <person name="Nolan M."/>
            <person name="Ohm R."/>
            <person name="Pangilinan J."/>
            <person name="Park H.-J."/>
            <person name="Ramirez L."/>
            <person name="Alfaro M."/>
            <person name="Sun H."/>
            <person name="Tritt A."/>
            <person name="Yoshinaga Y."/>
            <person name="Zwiers L.-H."/>
            <person name="Turgeon B."/>
            <person name="Goodwin S."/>
            <person name="Spatafora J."/>
            <person name="Crous P."/>
            <person name="Grigoriev I."/>
        </authorList>
    </citation>
    <scope>NUCLEOTIDE SEQUENCE</scope>
    <source>
        <strain evidence="5">CBS 123094</strain>
    </source>
</reference>
<dbReference type="SUPFAM" id="SSF51735">
    <property type="entry name" value="NAD(P)-binding Rossmann-fold domains"/>
    <property type="match status" value="1"/>
</dbReference>
<dbReference type="Proteomes" id="UP000799779">
    <property type="component" value="Unassembled WGS sequence"/>
</dbReference>
<dbReference type="OrthoDB" id="417891at2759"/>
<dbReference type="PRINTS" id="PR00080">
    <property type="entry name" value="SDRFAMILY"/>
</dbReference>
<keyword evidence="2" id="KW-0521">NADP</keyword>
<dbReference type="EMBL" id="ML977560">
    <property type="protein sequence ID" value="KAF2006151.1"/>
    <property type="molecule type" value="Genomic_DNA"/>
</dbReference>
<dbReference type="GO" id="GO:0016491">
    <property type="term" value="F:oxidoreductase activity"/>
    <property type="evidence" value="ECO:0007669"/>
    <property type="project" value="UniProtKB-KW"/>
</dbReference>
<comment type="similarity">
    <text evidence="1 4">Belongs to the short-chain dehydrogenases/reductases (SDR) family.</text>
</comment>
<dbReference type="PANTHER" id="PTHR24321">
    <property type="entry name" value="DEHYDROGENASES, SHORT CHAIN"/>
    <property type="match status" value="1"/>
</dbReference>
<evidence type="ECO:0000256" key="4">
    <source>
        <dbReference type="RuleBase" id="RU000363"/>
    </source>
</evidence>
<dbReference type="InterPro" id="IPR002347">
    <property type="entry name" value="SDR_fam"/>
</dbReference>
<gene>
    <name evidence="5" type="ORF">P154DRAFT_517844</name>
</gene>
<dbReference type="InterPro" id="IPR036291">
    <property type="entry name" value="NAD(P)-bd_dom_sf"/>
</dbReference>
<evidence type="ECO:0000256" key="1">
    <source>
        <dbReference type="ARBA" id="ARBA00006484"/>
    </source>
</evidence>
<evidence type="ECO:0000313" key="6">
    <source>
        <dbReference type="Proteomes" id="UP000799779"/>
    </source>
</evidence>
<evidence type="ECO:0000256" key="3">
    <source>
        <dbReference type="ARBA" id="ARBA00023002"/>
    </source>
</evidence>
<evidence type="ECO:0000256" key="2">
    <source>
        <dbReference type="ARBA" id="ARBA00022857"/>
    </source>
</evidence>